<dbReference type="PANTHER" id="PTHR11472:SF34">
    <property type="entry name" value="REGULATOR OF TELOMERE ELONGATION HELICASE 1"/>
    <property type="match status" value="1"/>
</dbReference>
<feature type="compositionally biased region" description="Basic and acidic residues" evidence="16">
    <location>
        <begin position="1179"/>
        <end position="1198"/>
    </location>
</feature>
<evidence type="ECO:0000256" key="5">
    <source>
        <dbReference type="ARBA" id="ARBA00022763"/>
    </source>
</evidence>
<accession>A0AAD3CQT2</accession>
<evidence type="ECO:0000256" key="3">
    <source>
        <dbReference type="ARBA" id="ARBA00022723"/>
    </source>
</evidence>
<feature type="compositionally biased region" description="Polar residues" evidence="16">
    <location>
        <begin position="937"/>
        <end position="976"/>
    </location>
</feature>
<evidence type="ECO:0000256" key="10">
    <source>
        <dbReference type="ARBA" id="ARBA00023014"/>
    </source>
</evidence>
<keyword evidence="6" id="KW-0378">Hydrolase</keyword>
<dbReference type="InterPro" id="IPR027417">
    <property type="entry name" value="P-loop_NTPase"/>
</dbReference>
<dbReference type="SUPFAM" id="SSF52540">
    <property type="entry name" value="P-loop containing nucleoside triphosphate hydrolases"/>
    <property type="match status" value="1"/>
</dbReference>
<sequence length="1325" mass="147721">MFLGRTATKQSNIRNSNVNNETTNNDQAPMKKLSTSSKPTSIDLQGTEIHFPFKPYDCQLEYMGKVIGALNRSENALLESPTGTGKTLCLLCSTLAWQEQQKRLSNESSKIAADTISDGASQPVHNSIPTIIYASRTHSQLSQVVKEMRFTRYRPKHAVLGSREQMCVHPKVKTAKATSSDIDHNCTRLNKERKCRFRNNLDGFMVNGPEENGLQPVLDIEELVDLGKKRKVCPFYLTRNQIASAEILFLPYNYLFSKDARSSTLAEVNWANSIIVFDEAHNLESFAAESASFDLSSVDIAGCMNEVQRAIGYLQAMPTDGGEVKMENLIRLKSIFLQFEQYLDNGVPQNGGSFSGEMIFDVFMKAANINHANHSVFLKFIKQVCDMVMEMRGGTASANASSGTPKLDHFVSCVKRIFGGNTEGQNIARARAYRVHISPKVANKGGFGGNKNDGNKGRVLSFWCFAPSLAMHELQALNVRSILVTSGTLSPLPSYSLELGINFPHTLENSHIITKEQINVKVIGKGVSGKALSSSYNRRDNVEYIMELGNTIISLARIVPDGMLIFFPSYSVMETCIEKWGGPLSSSSRNKSNGKQSFFQTKQKRSTGSNNRYSFPSSALPSNSSSTNPWQRLLAIKSIVLEPRTTAQLKDAIDEFQKFLTMPKSKGCILMGVCRGKISEGIDFKDEACRCVVITGIPFAPYLDPKVKLKREYLDSVKTALAMKSDGEGGFGADSPSTQSLSGADWYSQQAHRSVNQAVGRVIRHQNDYGAIVFLDSRYSEPRNQAGVSKWIRPSFEEDKGFGSAIRSLALFFKQSKINDEKHKRLTAAKGPLVIQYEDETQSNQRSSLDPAVKNVAYVNTNTISKTQGTEGDALQGYIPPNMIQRGSSLEQSEELKTLNTNAILNQANDTKQSGKGLSSLYSNTSRSRVGKVDGGRSNSISSTIQSAWSNSTLKSTSRSKPNTSTERNDKQNQAQNVFKTATSILSKEDLQQMRKLLVLIKKSCDDNDDKSYTSNTQSLISTVLSYNSTESGVEGEPYKLLIALLDLLPEQKRIEFEKKVTLLALKQSPLFGIVKESISSKADRHILANLIPELMMNRAQSSNVQNIKRVMDTFFKNNTVNFESHLSALLPKRARNVVRVIIEEAQTKEQIQRMKEKDKCNQQDLTTAKIMKTSSSTTDHESNPRENTGEKDEKLDQSQKTIQSQALKPTHMISQRPSKRARMIANRTETVKRKDPLENFVKQAGEEVFRKDKNRTNDFESNAPKGTECNICQKTCNQFYIAECNHFSCKECWTNWLARNNNCPTCRQPACMETLSKVVFEKNK</sequence>
<keyword evidence="2" id="KW-0004">4Fe-4S</keyword>
<comment type="subcellular location">
    <subcellularLocation>
        <location evidence="1">Nucleus</location>
    </subcellularLocation>
</comment>
<dbReference type="GO" id="GO:0005634">
    <property type="term" value="C:nucleus"/>
    <property type="evidence" value="ECO:0007669"/>
    <property type="project" value="UniProtKB-SubCell"/>
</dbReference>
<evidence type="ECO:0000256" key="7">
    <source>
        <dbReference type="ARBA" id="ARBA00022806"/>
    </source>
</evidence>
<dbReference type="GO" id="GO:0070182">
    <property type="term" value="F:DNA polymerase binding"/>
    <property type="evidence" value="ECO:0007669"/>
    <property type="project" value="TreeGrafter"/>
</dbReference>
<dbReference type="GO" id="GO:0003678">
    <property type="term" value="F:DNA helicase activity"/>
    <property type="evidence" value="ECO:0007669"/>
    <property type="project" value="InterPro"/>
</dbReference>
<dbReference type="InterPro" id="IPR057498">
    <property type="entry name" value="Rtel1_ARCH"/>
</dbReference>
<keyword evidence="14" id="KW-0539">Nucleus</keyword>
<feature type="region of interest" description="Disordered" evidence="16">
    <location>
        <begin position="1"/>
        <end position="41"/>
    </location>
</feature>
<dbReference type="GO" id="GO:0045910">
    <property type="term" value="P:negative regulation of DNA recombination"/>
    <property type="evidence" value="ECO:0007669"/>
    <property type="project" value="TreeGrafter"/>
</dbReference>
<dbReference type="InterPro" id="IPR010614">
    <property type="entry name" value="RAD3-like_helicase_DEAD"/>
</dbReference>
<evidence type="ECO:0000256" key="11">
    <source>
        <dbReference type="ARBA" id="ARBA00023125"/>
    </source>
</evidence>
<keyword evidence="15" id="KW-0862">Zinc</keyword>
<evidence type="ECO:0000256" key="9">
    <source>
        <dbReference type="ARBA" id="ARBA00023004"/>
    </source>
</evidence>
<dbReference type="GO" id="GO:0051539">
    <property type="term" value="F:4 iron, 4 sulfur cluster binding"/>
    <property type="evidence" value="ECO:0007669"/>
    <property type="project" value="UniProtKB-KW"/>
</dbReference>
<keyword evidence="3" id="KW-0479">Metal-binding</keyword>
<evidence type="ECO:0000256" key="14">
    <source>
        <dbReference type="ARBA" id="ARBA00023242"/>
    </source>
</evidence>
<dbReference type="GO" id="GO:0016818">
    <property type="term" value="F:hydrolase activity, acting on acid anhydrides, in phosphorus-containing anhydrides"/>
    <property type="evidence" value="ECO:0007669"/>
    <property type="project" value="InterPro"/>
</dbReference>
<dbReference type="InterPro" id="IPR013020">
    <property type="entry name" value="Rad3/Chl1-like"/>
</dbReference>
<evidence type="ECO:0000256" key="8">
    <source>
        <dbReference type="ARBA" id="ARBA00022840"/>
    </source>
</evidence>
<dbReference type="InterPro" id="IPR013083">
    <property type="entry name" value="Znf_RING/FYVE/PHD"/>
</dbReference>
<keyword evidence="5" id="KW-0227">DNA damage</keyword>
<dbReference type="Pfam" id="PF06733">
    <property type="entry name" value="DEAD_2"/>
    <property type="match status" value="1"/>
</dbReference>
<evidence type="ECO:0000256" key="4">
    <source>
        <dbReference type="ARBA" id="ARBA00022741"/>
    </source>
</evidence>
<dbReference type="PROSITE" id="PS51193">
    <property type="entry name" value="HELICASE_ATP_BIND_2"/>
    <property type="match status" value="1"/>
</dbReference>
<dbReference type="Pfam" id="PF23109">
    <property type="entry name" value="ARCH_RTEL1"/>
    <property type="match status" value="1"/>
</dbReference>
<feature type="domain" description="RING-type" evidence="17">
    <location>
        <begin position="1270"/>
        <end position="1308"/>
    </location>
</feature>
<dbReference type="InterPro" id="IPR045028">
    <property type="entry name" value="DinG/Rad3-like"/>
</dbReference>
<evidence type="ECO:0000256" key="1">
    <source>
        <dbReference type="ARBA" id="ARBA00004123"/>
    </source>
</evidence>
<evidence type="ECO:0000256" key="2">
    <source>
        <dbReference type="ARBA" id="ARBA00022485"/>
    </source>
</evidence>
<keyword evidence="20" id="KW-1185">Reference proteome</keyword>
<feature type="compositionally biased region" description="Basic and acidic residues" evidence="16">
    <location>
        <begin position="1151"/>
        <end position="1162"/>
    </location>
</feature>
<dbReference type="Proteomes" id="UP001054902">
    <property type="component" value="Unassembled WGS sequence"/>
</dbReference>
<evidence type="ECO:0000256" key="6">
    <source>
        <dbReference type="ARBA" id="ARBA00022801"/>
    </source>
</evidence>
<proteinExistence type="predicted"/>
<feature type="region of interest" description="Disordered" evidence="16">
    <location>
        <begin position="867"/>
        <end position="892"/>
    </location>
</feature>
<dbReference type="GO" id="GO:0003677">
    <property type="term" value="F:DNA binding"/>
    <property type="evidence" value="ECO:0007669"/>
    <property type="project" value="UniProtKB-KW"/>
</dbReference>
<dbReference type="Gene3D" id="3.30.40.10">
    <property type="entry name" value="Zinc/RING finger domain, C3HC4 (zinc finger)"/>
    <property type="match status" value="1"/>
</dbReference>
<evidence type="ECO:0000313" key="20">
    <source>
        <dbReference type="Proteomes" id="UP001054902"/>
    </source>
</evidence>
<organism evidence="19 20">
    <name type="scientific">Chaetoceros tenuissimus</name>
    <dbReference type="NCBI Taxonomy" id="426638"/>
    <lineage>
        <taxon>Eukaryota</taxon>
        <taxon>Sar</taxon>
        <taxon>Stramenopiles</taxon>
        <taxon>Ochrophyta</taxon>
        <taxon>Bacillariophyta</taxon>
        <taxon>Coscinodiscophyceae</taxon>
        <taxon>Chaetocerotophycidae</taxon>
        <taxon>Chaetocerotales</taxon>
        <taxon>Chaetocerotaceae</taxon>
        <taxon>Chaetoceros</taxon>
    </lineage>
</organism>
<dbReference type="SUPFAM" id="SSF57850">
    <property type="entry name" value="RING/U-box"/>
    <property type="match status" value="1"/>
</dbReference>
<evidence type="ECO:0000256" key="13">
    <source>
        <dbReference type="ARBA" id="ARBA00023235"/>
    </source>
</evidence>
<dbReference type="GO" id="GO:0005524">
    <property type="term" value="F:ATP binding"/>
    <property type="evidence" value="ECO:0007669"/>
    <property type="project" value="UniProtKB-KW"/>
</dbReference>
<dbReference type="GO" id="GO:0008270">
    <property type="term" value="F:zinc ion binding"/>
    <property type="evidence" value="ECO:0007669"/>
    <property type="project" value="UniProtKB-KW"/>
</dbReference>
<keyword evidence="10" id="KW-0411">Iron-sulfur</keyword>
<keyword evidence="9" id="KW-0408">Iron</keyword>
<dbReference type="NCBIfam" id="TIGR00604">
    <property type="entry name" value="rad3"/>
    <property type="match status" value="1"/>
</dbReference>
<feature type="region of interest" description="Disordered" evidence="16">
    <location>
        <begin position="907"/>
        <end position="976"/>
    </location>
</feature>
<dbReference type="EMBL" id="BLLK01000038">
    <property type="protein sequence ID" value="GFH49435.1"/>
    <property type="molecule type" value="Genomic_DNA"/>
</dbReference>
<keyword evidence="4" id="KW-0547">Nucleotide-binding</keyword>
<dbReference type="CDD" id="cd18788">
    <property type="entry name" value="SF2_C_XPD"/>
    <property type="match status" value="1"/>
</dbReference>
<gene>
    <name evidence="19" type="ORF">CTEN210_05911</name>
</gene>
<feature type="compositionally biased region" description="Polar residues" evidence="16">
    <location>
        <begin position="907"/>
        <end position="928"/>
    </location>
</feature>
<feature type="domain" description="Helicase ATP-binding" evidence="18">
    <location>
        <begin position="45"/>
        <end position="336"/>
    </location>
</feature>
<evidence type="ECO:0000256" key="12">
    <source>
        <dbReference type="ARBA" id="ARBA00023204"/>
    </source>
</evidence>
<feature type="compositionally biased region" description="Polar residues" evidence="16">
    <location>
        <begin position="1199"/>
        <end position="1217"/>
    </location>
</feature>
<dbReference type="SMART" id="SM00491">
    <property type="entry name" value="HELICc2"/>
    <property type="match status" value="1"/>
</dbReference>
<dbReference type="InterPro" id="IPR001841">
    <property type="entry name" value="Znf_RING"/>
</dbReference>
<feature type="region of interest" description="Disordered" evidence="16">
    <location>
        <begin position="584"/>
        <end position="627"/>
    </location>
</feature>
<dbReference type="Pfam" id="PF13923">
    <property type="entry name" value="zf-C3HC4_2"/>
    <property type="match status" value="1"/>
</dbReference>
<dbReference type="Gene3D" id="3.40.50.300">
    <property type="entry name" value="P-loop containing nucleotide triphosphate hydrolases"/>
    <property type="match status" value="2"/>
</dbReference>
<evidence type="ECO:0000256" key="16">
    <source>
        <dbReference type="SAM" id="MobiDB-lite"/>
    </source>
</evidence>
<reference evidence="19 20" key="1">
    <citation type="journal article" date="2021" name="Sci. Rep.">
        <title>The genome of the diatom Chaetoceros tenuissimus carries an ancient integrated fragment of an extant virus.</title>
        <authorList>
            <person name="Hongo Y."/>
            <person name="Kimura K."/>
            <person name="Takaki Y."/>
            <person name="Yoshida Y."/>
            <person name="Baba S."/>
            <person name="Kobayashi G."/>
            <person name="Nagasaki K."/>
            <person name="Hano T."/>
            <person name="Tomaru Y."/>
        </authorList>
    </citation>
    <scope>NUCLEOTIDE SEQUENCE [LARGE SCALE GENOMIC DNA]</scope>
    <source>
        <strain evidence="19 20">NIES-3715</strain>
    </source>
</reference>
<feature type="compositionally biased region" description="Low complexity" evidence="16">
    <location>
        <begin position="11"/>
        <end position="25"/>
    </location>
</feature>
<feature type="compositionally biased region" description="Low complexity" evidence="16">
    <location>
        <begin position="614"/>
        <end position="627"/>
    </location>
</feature>
<keyword evidence="8" id="KW-0067">ATP-binding</keyword>
<protein>
    <submittedName>
        <fullName evidence="19">Regulator of telomere elongation helicase 1</fullName>
    </submittedName>
</protein>
<feature type="compositionally biased region" description="Polar residues" evidence="16">
    <location>
        <begin position="584"/>
        <end position="613"/>
    </location>
</feature>
<dbReference type="InterPro" id="IPR006555">
    <property type="entry name" value="ATP-dep_Helicase_C"/>
</dbReference>
<keyword evidence="12" id="KW-0234">DNA repair</keyword>
<dbReference type="Pfam" id="PF13307">
    <property type="entry name" value="Helicase_C_2"/>
    <property type="match status" value="1"/>
</dbReference>
<dbReference type="PANTHER" id="PTHR11472">
    <property type="entry name" value="DNA REPAIR DEAD HELICASE RAD3/XP-D SUBFAMILY MEMBER"/>
    <property type="match status" value="1"/>
</dbReference>
<feature type="region of interest" description="Disordered" evidence="16">
    <location>
        <begin position="1151"/>
        <end position="1221"/>
    </location>
</feature>
<keyword evidence="7 19" id="KW-0347">Helicase</keyword>
<evidence type="ECO:0000256" key="15">
    <source>
        <dbReference type="PROSITE-ProRule" id="PRU00175"/>
    </source>
</evidence>
<evidence type="ECO:0000259" key="18">
    <source>
        <dbReference type="PROSITE" id="PS51193"/>
    </source>
</evidence>
<dbReference type="GO" id="GO:0090657">
    <property type="term" value="P:telomeric loop disassembly"/>
    <property type="evidence" value="ECO:0007669"/>
    <property type="project" value="TreeGrafter"/>
</dbReference>
<evidence type="ECO:0000259" key="17">
    <source>
        <dbReference type="PROSITE" id="PS50089"/>
    </source>
</evidence>
<dbReference type="SMART" id="SM00488">
    <property type="entry name" value="DEXDc2"/>
    <property type="match status" value="1"/>
</dbReference>
<dbReference type="PROSITE" id="PS50089">
    <property type="entry name" value="ZF_RING_2"/>
    <property type="match status" value="1"/>
</dbReference>
<evidence type="ECO:0000313" key="19">
    <source>
        <dbReference type="EMBL" id="GFH49435.1"/>
    </source>
</evidence>
<name>A0AAD3CQT2_9STRA</name>
<dbReference type="InterPro" id="IPR006554">
    <property type="entry name" value="Helicase-like_DEXD_c2"/>
</dbReference>
<dbReference type="InterPro" id="IPR014013">
    <property type="entry name" value="Helic_SF1/SF2_ATP-bd_DinG/Rad3"/>
</dbReference>
<comment type="caution">
    <text evidence="19">The sequence shown here is derived from an EMBL/GenBank/DDBJ whole genome shotgun (WGS) entry which is preliminary data.</text>
</comment>
<dbReference type="GO" id="GO:0006281">
    <property type="term" value="P:DNA repair"/>
    <property type="evidence" value="ECO:0007669"/>
    <property type="project" value="UniProtKB-KW"/>
</dbReference>
<keyword evidence="13" id="KW-0413">Isomerase</keyword>
<keyword evidence="11" id="KW-0238">DNA-binding</keyword>
<feature type="compositionally biased region" description="Polar residues" evidence="16">
    <location>
        <begin position="1163"/>
        <end position="1178"/>
    </location>
</feature>
<dbReference type="GO" id="GO:1904430">
    <property type="term" value="P:negative regulation of t-circle formation"/>
    <property type="evidence" value="ECO:0007669"/>
    <property type="project" value="TreeGrafter"/>
</dbReference>
<dbReference type="GO" id="GO:0010569">
    <property type="term" value="P:regulation of double-strand break repair via homologous recombination"/>
    <property type="evidence" value="ECO:0007669"/>
    <property type="project" value="TreeGrafter"/>
</dbReference>
<keyword evidence="15" id="KW-0863">Zinc-finger</keyword>